<feature type="domain" description="NmrA-like" evidence="4">
    <location>
        <begin position="4"/>
        <end position="271"/>
    </location>
</feature>
<dbReference type="InterPro" id="IPR051609">
    <property type="entry name" value="NmrA/Isoflavone_reductase-like"/>
</dbReference>
<evidence type="ECO:0000313" key="5">
    <source>
        <dbReference type="EMBL" id="KXJ85765.1"/>
    </source>
</evidence>
<evidence type="ECO:0000256" key="2">
    <source>
        <dbReference type="ARBA" id="ARBA00022857"/>
    </source>
</evidence>
<dbReference type="PANTHER" id="PTHR47706:SF4">
    <property type="entry name" value="NMRA-LIKE DOMAIN-CONTAINING PROTEIN"/>
    <property type="match status" value="1"/>
</dbReference>
<dbReference type="InParanoid" id="A0A136ILG9"/>
<comment type="similarity">
    <text evidence="1">Belongs to the NmrA-type oxidoreductase family. Isoflavone reductase subfamily.</text>
</comment>
<dbReference type="EMBL" id="KQ964275">
    <property type="protein sequence ID" value="KXJ85765.1"/>
    <property type="molecule type" value="Genomic_DNA"/>
</dbReference>
<dbReference type="GO" id="GO:0016491">
    <property type="term" value="F:oxidoreductase activity"/>
    <property type="evidence" value="ECO:0007669"/>
    <property type="project" value="UniProtKB-KW"/>
</dbReference>
<keyword evidence="6" id="KW-1185">Reference proteome</keyword>
<evidence type="ECO:0000313" key="6">
    <source>
        <dbReference type="Proteomes" id="UP000070501"/>
    </source>
</evidence>
<proteinExistence type="inferred from homology"/>
<dbReference type="SUPFAM" id="SSF51735">
    <property type="entry name" value="NAD(P)-binding Rossmann-fold domains"/>
    <property type="match status" value="1"/>
</dbReference>
<dbReference type="InterPro" id="IPR008030">
    <property type="entry name" value="NmrA-like"/>
</dbReference>
<sequence>MVNVTVAGGTSSIAREVIDVLVASQRHEIVILTRSTSPQPPFPPGVAVTVVNYDDPSSLQHVLAGTHTLLSFLQLLSEAGQIAQRNLIEAAVAARVKRIAPSEWASKTFTDMSFYNNKQAHRDQLEHLSRTSDFEYTLFQPGLLLEYLAAPHKTTAHLDPLMTVFDFAGCRAMVVEGHEADVDAMLTLTSVTDLAKAVLAMIDLPDRDDEKEGVEWPRIGGICGNRLTVLQILELFERVRGQTVAITKLQMSDLEAGELKSPWTLQLAHRSVSAEESADMLKAVAISMLLSFTKGAWDCSGEVNKLLPPDFRFIDAEEFLRGVWEGRTE</sequence>
<keyword evidence="3" id="KW-0560">Oxidoreductase</keyword>
<dbReference type="AlphaFoldDB" id="A0A136ILG9"/>
<dbReference type="Proteomes" id="UP000070501">
    <property type="component" value="Unassembled WGS sequence"/>
</dbReference>
<dbReference type="PANTHER" id="PTHR47706">
    <property type="entry name" value="NMRA-LIKE FAMILY PROTEIN"/>
    <property type="match status" value="1"/>
</dbReference>
<organism evidence="5 6">
    <name type="scientific">Microdochium bolleyi</name>
    <dbReference type="NCBI Taxonomy" id="196109"/>
    <lineage>
        <taxon>Eukaryota</taxon>
        <taxon>Fungi</taxon>
        <taxon>Dikarya</taxon>
        <taxon>Ascomycota</taxon>
        <taxon>Pezizomycotina</taxon>
        <taxon>Sordariomycetes</taxon>
        <taxon>Xylariomycetidae</taxon>
        <taxon>Xylariales</taxon>
        <taxon>Microdochiaceae</taxon>
        <taxon>Microdochium</taxon>
    </lineage>
</organism>
<evidence type="ECO:0000259" key="4">
    <source>
        <dbReference type="Pfam" id="PF05368"/>
    </source>
</evidence>
<accession>A0A136ILG9</accession>
<evidence type="ECO:0000256" key="3">
    <source>
        <dbReference type="ARBA" id="ARBA00023002"/>
    </source>
</evidence>
<protein>
    <recommendedName>
        <fullName evidence="4">NmrA-like domain-containing protein</fullName>
    </recommendedName>
</protein>
<dbReference type="InterPro" id="IPR036291">
    <property type="entry name" value="NAD(P)-bd_dom_sf"/>
</dbReference>
<name>A0A136ILG9_9PEZI</name>
<dbReference type="Pfam" id="PF05368">
    <property type="entry name" value="NmrA"/>
    <property type="match status" value="1"/>
</dbReference>
<dbReference type="Gene3D" id="3.40.50.720">
    <property type="entry name" value="NAD(P)-binding Rossmann-like Domain"/>
    <property type="match status" value="1"/>
</dbReference>
<reference evidence="6" key="1">
    <citation type="submission" date="2016-02" db="EMBL/GenBank/DDBJ databases">
        <title>Draft genome sequence of Microdochium bolleyi, a fungal endophyte of beachgrass.</title>
        <authorList>
            <consortium name="DOE Joint Genome Institute"/>
            <person name="David A.S."/>
            <person name="May G."/>
            <person name="Haridas S."/>
            <person name="Lim J."/>
            <person name="Wang M."/>
            <person name="Labutti K."/>
            <person name="Lipzen A."/>
            <person name="Barry K."/>
            <person name="Grigoriev I.V."/>
        </authorList>
    </citation>
    <scope>NUCLEOTIDE SEQUENCE [LARGE SCALE GENOMIC DNA]</scope>
    <source>
        <strain evidence="6">J235TASD1</strain>
    </source>
</reference>
<dbReference type="OrthoDB" id="10000533at2759"/>
<evidence type="ECO:0000256" key="1">
    <source>
        <dbReference type="ARBA" id="ARBA00005725"/>
    </source>
</evidence>
<gene>
    <name evidence="5" type="ORF">Micbo1qcDRAFT_221592</name>
</gene>
<keyword evidence="2" id="KW-0521">NADP</keyword>